<evidence type="ECO:0000313" key="8">
    <source>
        <dbReference type="EMBL" id="SAL38762.1"/>
    </source>
</evidence>
<accession>A0A158H350</accession>
<feature type="domain" description="EamA" evidence="7">
    <location>
        <begin position="154"/>
        <end position="290"/>
    </location>
</feature>
<evidence type="ECO:0000256" key="6">
    <source>
        <dbReference type="SAM" id="Phobius"/>
    </source>
</evidence>
<dbReference type="RefSeq" id="WP_231937160.1">
    <property type="nucleotide sequence ID" value="NZ_FCOK02000024.1"/>
</dbReference>
<evidence type="ECO:0000259" key="7">
    <source>
        <dbReference type="Pfam" id="PF00892"/>
    </source>
</evidence>
<feature type="transmembrane region" description="Helical" evidence="6">
    <location>
        <begin position="156"/>
        <end position="173"/>
    </location>
</feature>
<reference evidence="8 9" key="1">
    <citation type="submission" date="2016-01" db="EMBL/GenBank/DDBJ databases">
        <authorList>
            <person name="Oliw E.H."/>
        </authorList>
    </citation>
    <scope>NUCLEOTIDE SEQUENCE [LARGE SCALE GENOMIC DNA]</scope>
    <source>
        <strain evidence="8">LMG 27134</strain>
    </source>
</reference>
<feature type="transmembrane region" description="Helical" evidence="6">
    <location>
        <begin position="247"/>
        <end position="269"/>
    </location>
</feature>
<dbReference type="InterPro" id="IPR037185">
    <property type="entry name" value="EmrE-like"/>
</dbReference>
<evidence type="ECO:0000313" key="9">
    <source>
        <dbReference type="Proteomes" id="UP000054683"/>
    </source>
</evidence>
<feature type="transmembrane region" description="Helical" evidence="6">
    <location>
        <begin position="92"/>
        <end position="117"/>
    </location>
</feature>
<dbReference type="PANTHER" id="PTHR32322:SF2">
    <property type="entry name" value="EAMA DOMAIN-CONTAINING PROTEIN"/>
    <property type="match status" value="1"/>
</dbReference>
<dbReference type="SUPFAM" id="SSF103481">
    <property type="entry name" value="Multidrug resistance efflux transporter EmrE"/>
    <property type="match status" value="2"/>
</dbReference>
<dbReference type="EMBL" id="FCOK02000024">
    <property type="protein sequence ID" value="SAL38762.1"/>
    <property type="molecule type" value="Genomic_DNA"/>
</dbReference>
<feature type="transmembrane region" description="Helical" evidence="6">
    <location>
        <begin position="221"/>
        <end position="240"/>
    </location>
</feature>
<proteinExistence type="inferred from homology"/>
<protein>
    <submittedName>
        <fullName evidence="8">Multidrug DMT transporter permease</fullName>
    </submittedName>
</protein>
<comment type="similarity">
    <text evidence="2">Belongs to the EamA transporter family.</text>
</comment>
<dbReference type="InterPro" id="IPR000620">
    <property type="entry name" value="EamA_dom"/>
</dbReference>
<keyword evidence="4 6" id="KW-1133">Transmembrane helix</keyword>
<sequence length="314" mass="33491">MTAMKYAAYVAFALLGAIWGTSFIFTKWAAVWITTGQIVLLRVLFGFVPVLVAALASRSLRWWHLRHAHHFLVMALLATVVYYFAFAQGTALLLSSVAGMLSGAIPLFSFLAALIFLREEPLNRRCVAGMLMGFVGVLLAARPWTSGASQVSLPGVLYMLGGAFSVGCSFVYARKFLSPLGIPPVALCCYQIGTALVMLLLVTDMHGATRILNDGRASLGLALGLGLTGTGIAYFLYYFIVQRLGAMAAAGVTYIPPVVALFIGCVLASEPLRLLDVIAIAAILLGVFILQSARSGRQAQAPAIARPIRCGEQA</sequence>
<evidence type="ECO:0000256" key="1">
    <source>
        <dbReference type="ARBA" id="ARBA00004141"/>
    </source>
</evidence>
<keyword evidence="5 6" id="KW-0472">Membrane</keyword>
<comment type="subcellular location">
    <subcellularLocation>
        <location evidence="1">Membrane</location>
        <topology evidence="1">Multi-pass membrane protein</topology>
    </subcellularLocation>
</comment>
<keyword evidence="3 6" id="KW-0812">Transmembrane</keyword>
<evidence type="ECO:0000256" key="4">
    <source>
        <dbReference type="ARBA" id="ARBA00022989"/>
    </source>
</evidence>
<feature type="transmembrane region" description="Helical" evidence="6">
    <location>
        <begin position="31"/>
        <end position="56"/>
    </location>
</feature>
<feature type="transmembrane region" description="Helical" evidence="6">
    <location>
        <begin position="68"/>
        <end position="86"/>
    </location>
</feature>
<feature type="domain" description="EamA" evidence="7">
    <location>
        <begin position="10"/>
        <end position="140"/>
    </location>
</feature>
<feature type="transmembrane region" description="Helical" evidence="6">
    <location>
        <begin position="126"/>
        <end position="144"/>
    </location>
</feature>
<feature type="transmembrane region" description="Helical" evidence="6">
    <location>
        <begin position="275"/>
        <end position="293"/>
    </location>
</feature>
<dbReference type="PANTHER" id="PTHR32322">
    <property type="entry name" value="INNER MEMBRANE TRANSPORTER"/>
    <property type="match status" value="1"/>
</dbReference>
<feature type="transmembrane region" description="Helical" evidence="6">
    <location>
        <begin position="180"/>
        <end position="201"/>
    </location>
</feature>
<dbReference type="InterPro" id="IPR050638">
    <property type="entry name" value="AA-Vitamin_Transporters"/>
</dbReference>
<name>A0A158H350_9BURK</name>
<dbReference type="GO" id="GO:0016020">
    <property type="term" value="C:membrane"/>
    <property type="evidence" value="ECO:0007669"/>
    <property type="project" value="UniProtKB-SubCell"/>
</dbReference>
<evidence type="ECO:0000256" key="2">
    <source>
        <dbReference type="ARBA" id="ARBA00007362"/>
    </source>
</evidence>
<evidence type="ECO:0000256" key="3">
    <source>
        <dbReference type="ARBA" id="ARBA00022692"/>
    </source>
</evidence>
<dbReference type="Proteomes" id="UP000054683">
    <property type="component" value="Unassembled WGS sequence"/>
</dbReference>
<dbReference type="Pfam" id="PF00892">
    <property type="entry name" value="EamA"/>
    <property type="match status" value="2"/>
</dbReference>
<feature type="transmembrane region" description="Helical" evidence="6">
    <location>
        <begin position="7"/>
        <end position="25"/>
    </location>
</feature>
<dbReference type="AlphaFoldDB" id="A0A158H350"/>
<organism evidence="8 9">
    <name type="scientific">Caballeronia udeis</name>
    <dbReference type="NCBI Taxonomy" id="1232866"/>
    <lineage>
        <taxon>Bacteria</taxon>
        <taxon>Pseudomonadati</taxon>
        <taxon>Pseudomonadota</taxon>
        <taxon>Betaproteobacteria</taxon>
        <taxon>Burkholderiales</taxon>
        <taxon>Burkholderiaceae</taxon>
        <taxon>Caballeronia</taxon>
    </lineage>
</organism>
<gene>
    <name evidence="8" type="ORF">AWB69_03810</name>
</gene>
<evidence type="ECO:0000256" key="5">
    <source>
        <dbReference type="ARBA" id="ARBA00023136"/>
    </source>
</evidence>